<evidence type="ECO:0000256" key="1">
    <source>
        <dbReference type="ARBA" id="ARBA00023125"/>
    </source>
</evidence>
<keyword evidence="5" id="KW-1185">Reference proteome</keyword>
<protein>
    <submittedName>
        <fullName evidence="4">TetR/AcrR family transcriptional regulator</fullName>
    </submittedName>
</protein>
<dbReference type="InterPro" id="IPR001647">
    <property type="entry name" value="HTH_TetR"/>
</dbReference>
<reference evidence="5" key="1">
    <citation type="journal article" date="2019" name="Int. J. Syst. Evol. Microbiol.">
        <title>The Global Catalogue of Microorganisms (GCM) 10K type strain sequencing project: providing services to taxonomists for standard genome sequencing and annotation.</title>
        <authorList>
            <consortium name="The Broad Institute Genomics Platform"/>
            <consortium name="The Broad Institute Genome Sequencing Center for Infectious Disease"/>
            <person name="Wu L."/>
            <person name="Ma J."/>
        </authorList>
    </citation>
    <scope>NUCLEOTIDE SEQUENCE [LARGE SCALE GENOMIC DNA]</scope>
    <source>
        <strain evidence="5">CGMCC 1.15399</strain>
    </source>
</reference>
<feature type="DNA-binding region" description="H-T-H motif" evidence="2">
    <location>
        <begin position="40"/>
        <end position="59"/>
    </location>
</feature>
<evidence type="ECO:0000256" key="2">
    <source>
        <dbReference type="PROSITE-ProRule" id="PRU00335"/>
    </source>
</evidence>
<dbReference type="PROSITE" id="PS50977">
    <property type="entry name" value="HTH_TETR_2"/>
    <property type="match status" value="1"/>
</dbReference>
<comment type="caution">
    <text evidence="4">The sequence shown here is derived from an EMBL/GenBank/DDBJ whole genome shotgun (WGS) entry which is preliminary data.</text>
</comment>
<dbReference type="EMBL" id="JBHUCM010000014">
    <property type="protein sequence ID" value="MFD1538866.1"/>
    <property type="molecule type" value="Genomic_DNA"/>
</dbReference>
<name>A0ABW4G8I2_9ACTN</name>
<dbReference type="PANTHER" id="PTHR30055:SF226">
    <property type="entry name" value="HTH-TYPE TRANSCRIPTIONAL REGULATOR PKSA"/>
    <property type="match status" value="1"/>
</dbReference>
<dbReference type="Proteomes" id="UP001597097">
    <property type="component" value="Unassembled WGS sequence"/>
</dbReference>
<organism evidence="4 5">
    <name type="scientific">Nonomuraea guangzhouensis</name>
    <dbReference type="NCBI Taxonomy" id="1291555"/>
    <lineage>
        <taxon>Bacteria</taxon>
        <taxon>Bacillati</taxon>
        <taxon>Actinomycetota</taxon>
        <taxon>Actinomycetes</taxon>
        <taxon>Streptosporangiales</taxon>
        <taxon>Streptosporangiaceae</taxon>
        <taxon>Nonomuraea</taxon>
    </lineage>
</organism>
<accession>A0ABW4G8I2</accession>
<evidence type="ECO:0000313" key="5">
    <source>
        <dbReference type="Proteomes" id="UP001597097"/>
    </source>
</evidence>
<sequence>MSTPHAVPERVRRRPRAETRALVLEAAMRAFGETGYAQTSLEQVAAMAGLSRGAVYSNFSGKDELFLELLRETIAQRIRQIAQAMAPAPTRAAQTRQAGEVMVGELREHPERHLLFIEFWMRAVRDPGIREQFRLHRQETRDVLATALQEQATRWGVALPIPAPELAIGLMSLFNGFGLEHLVDPDVATSELFDKLLSALLSTPSGQGAPPG</sequence>
<dbReference type="RefSeq" id="WP_219530742.1">
    <property type="nucleotide sequence ID" value="NZ_JAHKRM010000009.1"/>
</dbReference>
<dbReference type="Pfam" id="PF13977">
    <property type="entry name" value="TetR_C_6"/>
    <property type="match status" value="1"/>
</dbReference>
<dbReference type="InterPro" id="IPR039538">
    <property type="entry name" value="BetI_C"/>
</dbReference>
<keyword evidence="1 2" id="KW-0238">DNA-binding</keyword>
<dbReference type="PANTHER" id="PTHR30055">
    <property type="entry name" value="HTH-TYPE TRANSCRIPTIONAL REGULATOR RUTR"/>
    <property type="match status" value="1"/>
</dbReference>
<gene>
    <name evidence="4" type="ORF">ACFSJ0_17555</name>
</gene>
<dbReference type="InterPro" id="IPR050109">
    <property type="entry name" value="HTH-type_TetR-like_transc_reg"/>
</dbReference>
<evidence type="ECO:0000259" key="3">
    <source>
        <dbReference type="PROSITE" id="PS50977"/>
    </source>
</evidence>
<evidence type="ECO:0000313" key="4">
    <source>
        <dbReference type="EMBL" id="MFD1538866.1"/>
    </source>
</evidence>
<proteinExistence type="predicted"/>
<feature type="domain" description="HTH tetR-type" evidence="3">
    <location>
        <begin position="17"/>
        <end position="77"/>
    </location>
</feature>
<dbReference type="Pfam" id="PF00440">
    <property type="entry name" value="TetR_N"/>
    <property type="match status" value="1"/>
</dbReference>